<proteinExistence type="predicted"/>
<feature type="signal peptide" evidence="1">
    <location>
        <begin position="1"/>
        <end position="21"/>
    </location>
</feature>
<dbReference type="InterPro" id="IPR038955">
    <property type="entry name" value="PriA/CPL1_fungi"/>
</dbReference>
<dbReference type="InterPro" id="IPR048661">
    <property type="entry name" value="CPL1-like"/>
</dbReference>
<dbReference type="STRING" id="1296120.A0A1B9GT35"/>
<keyword evidence="1" id="KW-0732">Signal</keyword>
<sequence>MLHFLAPLTLIALAQLRLARADYSTLFVGCVSYSFSPSTSTSTFSTLDAQDCASYCYGDSQGPWTYAYFNPEAPIRKRGPAPTMCICSMEAPAAAEYATSSDTTGSATCDTNQLTMLTSASTYTFEGCYETAKLDNPSTAKLGTYADPQGCLASCKAYEVAAWYPLSGGLSCACASSSSFERGTLGGCGPTRPYFATHAVGDSINSQFAKRQLRERLVKERSERTALCPKAMTACRVPGAFIDSFECINTAEELESCGGCAQGFFNDNDAANASIGVDCTSVPGVARGGVSCTSGTCEVFACRPGWVLLAGACVPS</sequence>
<dbReference type="Proteomes" id="UP000092666">
    <property type="component" value="Unassembled WGS sequence"/>
</dbReference>
<reference evidence="3 4" key="1">
    <citation type="submission" date="2013-07" db="EMBL/GenBank/DDBJ databases">
        <title>The Genome Sequence of Cryptococcus heveanensis BCC8398.</title>
        <authorList>
            <consortium name="The Broad Institute Genome Sequencing Platform"/>
            <person name="Cuomo C."/>
            <person name="Litvintseva A."/>
            <person name="Chen Y."/>
            <person name="Heitman J."/>
            <person name="Sun S."/>
            <person name="Springer D."/>
            <person name="Dromer F."/>
            <person name="Young S.K."/>
            <person name="Zeng Q."/>
            <person name="Gargeya S."/>
            <person name="Fitzgerald M."/>
            <person name="Abouelleil A."/>
            <person name="Alvarado L."/>
            <person name="Berlin A.M."/>
            <person name="Chapman S.B."/>
            <person name="Dewar J."/>
            <person name="Goldberg J."/>
            <person name="Griggs A."/>
            <person name="Gujja S."/>
            <person name="Hansen M."/>
            <person name="Howarth C."/>
            <person name="Imamovic A."/>
            <person name="Larimer J."/>
            <person name="McCowan C."/>
            <person name="Murphy C."/>
            <person name="Pearson M."/>
            <person name="Priest M."/>
            <person name="Roberts A."/>
            <person name="Saif S."/>
            <person name="Shea T."/>
            <person name="Sykes S."/>
            <person name="Wortman J."/>
            <person name="Nusbaum C."/>
            <person name="Birren B."/>
        </authorList>
    </citation>
    <scope>NUCLEOTIDE SEQUENCE [LARGE SCALE GENOMIC DNA]</scope>
    <source>
        <strain evidence="3 4">BCC8398</strain>
    </source>
</reference>
<dbReference type="EMBL" id="KI669501">
    <property type="protein sequence ID" value="OCF34128.1"/>
    <property type="molecule type" value="Genomic_DNA"/>
</dbReference>
<evidence type="ECO:0000259" key="2">
    <source>
        <dbReference type="Pfam" id="PF21671"/>
    </source>
</evidence>
<feature type="domain" description="Protein CPL1-like" evidence="2">
    <location>
        <begin position="245"/>
        <end position="308"/>
    </location>
</feature>
<feature type="chain" id="PRO_5008627318" description="Protein CPL1-like domain-containing protein" evidence="1">
    <location>
        <begin position="22"/>
        <end position="316"/>
    </location>
</feature>
<name>A0A1B9GT35_9TREE</name>
<reference evidence="4" key="2">
    <citation type="submission" date="2013-12" db="EMBL/GenBank/DDBJ databases">
        <title>Evolution of pathogenesis and genome organization in the Tremellales.</title>
        <authorList>
            <person name="Cuomo C."/>
            <person name="Litvintseva A."/>
            <person name="Heitman J."/>
            <person name="Chen Y."/>
            <person name="Sun S."/>
            <person name="Springer D."/>
            <person name="Dromer F."/>
            <person name="Young S."/>
            <person name="Zeng Q."/>
            <person name="Chapman S."/>
            <person name="Gujja S."/>
            <person name="Saif S."/>
            <person name="Birren B."/>
        </authorList>
    </citation>
    <scope>NUCLEOTIDE SEQUENCE [LARGE SCALE GENOMIC DNA]</scope>
    <source>
        <strain evidence="4">BCC8398</strain>
    </source>
</reference>
<accession>A0A1B9GT35</accession>
<evidence type="ECO:0000313" key="3">
    <source>
        <dbReference type="EMBL" id="OCF34128.1"/>
    </source>
</evidence>
<dbReference type="Pfam" id="PF21671">
    <property type="entry name" value="CPL1-like"/>
    <property type="match status" value="1"/>
</dbReference>
<dbReference type="AlphaFoldDB" id="A0A1B9GT35"/>
<dbReference type="PANTHER" id="PTHR35192">
    <property type="entry name" value="PROTEIN, PUTATIVE-RELATED"/>
    <property type="match status" value="1"/>
</dbReference>
<dbReference type="PANTHER" id="PTHR35192:SF2">
    <property type="entry name" value="APPLE DOMAIN-CONTAINING PROTEIN"/>
    <property type="match status" value="1"/>
</dbReference>
<protein>
    <recommendedName>
        <fullName evidence="2">Protein CPL1-like domain-containing protein</fullName>
    </recommendedName>
</protein>
<keyword evidence="4" id="KW-1185">Reference proteome</keyword>
<organism evidence="3 4">
    <name type="scientific">Kwoniella heveanensis BCC8398</name>
    <dbReference type="NCBI Taxonomy" id="1296120"/>
    <lineage>
        <taxon>Eukaryota</taxon>
        <taxon>Fungi</taxon>
        <taxon>Dikarya</taxon>
        <taxon>Basidiomycota</taxon>
        <taxon>Agaricomycotina</taxon>
        <taxon>Tremellomycetes</taxon>
        <taxon>Tremellales</taxon>
        <taxon>Cryptococcaceae</taxon>
        <taxon>Kwoniella</taxon>
    </lineage>
</organism>
<evidence type="ECO:0000313" key="4">
    <source>
        <dbReference type="Proteomes" id="UP000092666"/>
    </source>
</evidence>
<evidence type="ECO:0000256" key="1">
    <source>
        <dbReference type="SAM" id="SignalP"/>
    </source>
</evidence>
<dbReference type="OrthoDB" id="2561313at2759"/>
<gene>
    <name evidence="3" type="ORF">I316_04077</name>
</gene>